<sequence>MPENSEIPETRYEQDLSTAMARAADSFHTETEPLIDTAWGYGRRLRRRRRMSVLAGAAALALVGVGGVAVAGLADGGPGRTVSAAGAPTAGATTAAPVSGQQFLDLFTGLLPAGQIVQVGEARGTESGTPQVRLVHDDGQGRAQYLFWITHSPSWPDNGEGCAYATAPDECTQTITADGSRLVIYKANYRSGEPTGAKMWSATLHTAGGYHVLLEEWNREPMANGTGITRADPPLTSDQLAALVTDPRWQQVIAAIPDHPVPLTAECINDEATAGDGYRITCGTISPSDLASFRASAEAGQNQQGSPSPSLPSPWTPGPSKPPARPGDQVSPSATP</sequence>
<name>A0ABN1YGP9_9ACTN</name>
<evidence type="ECO:0000313" key="3">
    <source>
        <dbReference type="EMBL" id="GAA1410879.1"/>
    </source>
</evidence>
<evidence type="ECO:0000313" key="4">
    <source>
        <dbReference type="Proteomes" id="UP001499863"/>
    </source>
</evidence>
<comment type="caution">
    <text evidence="3">The sequence shown here is derived from an EMBL/GenBank/DDBJ whole genome shotgun (WGS) entry which is preliminary data.</text>
</comment>
<reference evidence="3 4" key="1">
    <citation type="journal article" date="2019" name="Int. J. Syst. Evol. Microbiol.">
        <title>The Global Catalogue of Microorganisms (GCM) 10K type strain sequencing project: providing services to taxonomists for standard genome sequencing and annotation.</title>
        <authorList>
            <consortium name="The Broad Institute Genomics Platform"/>
            <consortium name="The Broad Institute Genome Sequencing Center for Infectious Disease"/>
            <person name="Wu L."/>
            <person name="Ma J."/>
        </authorList>
    </citation>
    <scope>NUCLEOTIDE SEQUENCE [LARGE SCALE GENOMIC DNA]</scope>
    <source>
        <strain evidence="3 4">JCM 12393</strain>
    </source>
</reference>
<proteinExistence type="predicted"/>
<dbReference type="EMBL" id="BAAAKJ010000399">
    <property type="protein sequence ID" value="GAA1410879.1"/>
    <property type="molecule type" value="Genomic_DNA"/>
</dbReference>
<feature type="compositionally biased region" description="Pro residues" evidence="1">
    <location>
        <begin position="309"/>
        <end position="325"/>
    </location>
</feature>
<protein>
    <submittedName>
        <fullName evidence="3">Uncharacterized protein</fullName>
    </submittedName>
</protein>
<evidence type="ECO:0000256" key="1">
    <source>
        <dbReference type="SAM" id="MobiDB-lite"/>
    </source>
</evidence>
<organism evidence="3 4">
    <name type="scientific">Kitasatospora putterlickiae</name>
    <dbReference type="NCBI Taxonomy" id="221725"/>
    <lineage>
        <taxon>Bacteria</taxon>
        <taxon>Bacillati</taxon>
        <taxon>Actinomycetota</taxon>
        <taxon>Actinomycetes</taxon>
        <taxon>Kitasatosporales</taxon>
        <taxon>Streptomycetaceae</taxon>
        <taxon>Kitasatospora</taxon>
    </lineage>
</organism>
<gene>
    <name evidence="3" type="ORF">GCM10009639_62100</name>
</gene>
<feature type="transmembrane region" description="Helical" evidence="2">
    <location>
        <begin position="53"/>
        <end position="74"/>
    </location>
</feature>
<keyword evidence="2" id="KW-1133">Transmembrane helix</keyword>
<accession>A0ABN1YGP9</accession>
<dbReference type="RefSeq" id="WP_344343661.1">
    <property type="nucleotide sequence ID" value="NZ_BAAAKJ010000399.1"/>
</dbReference>
<feature type="region of interest" description="Disordered" evidence="1">
    <location>
        <begin position="293"/>
        <end position="336"/>
    </location>
</feature>
<keyword evidence="2" id="KW-0472">Membrane</keyword>
<keyword evidence="2" id="KW-0812">Transmembrane</keyword>
<keyword evidence="4" id="KW-1185">Reference proteome</keyword>
<evidence type="ECO:0000256" key="2">
    <source>
        <dbReference type="SAM" id="Phobius"/>
    </source>
</evidence>
<dbReference type="Proteomes" id="UP001499863">
    <property type="component" value="Unassembled WGS sequence"/>
</dbReference>